<dbReference type="SUPFAM" id="SSF50182">
    <property type="entry name" value="Sm-like ribonucleoproteins"/>
    <property type="match status" value="1"/>
</dbReference>
<dbReference type="SMART" id="SM00100">
    <property type="entry name" value="cNMP"/>
    <property type="match status" value="1"/>
</dbReference>
<dbReference type="SUPFAM" id="SSF51206">
    <property type="entry name" value="cAMP-binding domain-like"/>
    <property type="match status" value="1"/>
</dbReference>
<evidence type="ECO:0000313" key="8">
    <source>
        <dbReference type="Proteomes" id="UP000651050"/>
    </source>
</evidence>
<dbReference type="RefSeq" id="WP_196988267.1">
    <property type="nucleotide sequence ID" value="NZ_JADWYS010000001.1"/>
</dbReference>
<evidence type="ECO:0000256" key="3">
    <source>
        <dbReference type="ARBA" id="ARBA00022989"/>
    </source>
</evidence>
<name>A0A931H8V4_9BURK</name>
<dbReference type="Gene3D" id="2.60.120.10">
    <property type="entry name" value="Jelly Rolls"/>
    <property type="match status" value="1"/>
</dbReference>
<dbReference type="Proteomes" id="UP000651050">
    <property type="component" value="Unassembled WGS sequence"/>
</dbReference>
<accession>A0A931H8V4</accession>
<reference evidence="7" key="1">
    <citation type="submission" date="2020-11" db="EMBL/GenBank/DDBJ databases">
        <title>Bacterial whole genome sequence for Caenimonas sp. DR4.4.</title>
        <authorList>
            <person name="Le V."/>
            <person name="Ko S.-R."/>
            <person name="Ahn C.-Y."/>
            <person name="Oh H.-M."/>
        </authorList>
    </citation>
    <scope>NUCLEOTIDE SEQUENCE</scope>
    <source>
        <strain evidence="7">DR4.4</strain>
    </source>
</reference>
<sequence length="498" mass="54153">MLKQFLTKKFIAVAGANILLAVASVHFLESPVGWLSATRANAGGLIGDGIPFLQFIAFASLVEEVMWTLARRNVDSKGGTRVPRLALQIATFVIYVVMLSSAISLVFEKSLAAILGASGILGLVLGFALRGLVSDIFSGIALQIDASLAPGDWLDFQYRGRDLSGKLLDIAWRTVVIADTSENIVIIPNGEFAAIMVTNRSRPTPVSEYSTTIELDASHDEARVMAILETAVDRALMDGVLSRPAPYIRVAGVKEGIITYRLLYCLEVGRISPTKARHTVLFYALQFLKAAGVPVTRTLRNEIARPGEVGQFHFDHAGARLQMLSSVNFLSILPPVDLAKVAEEVRTSRLIKGQRLLVAGEPGDSMFVVSEGSLDVVIESEAGPVTVGHLWPGDCLGEMSLFTGAPRSATVVAREPSVTFEVRKDTMAGIFEHNPALIERVAHMIARRQKANESALHKPQDAVQQRAEERSIFLRIRDFFRLRPDTDASRAAALAEMP</sequence>
<dbReference type="InterPro" id="IPR010920">
    <property type="entry name" value="LSM_dom_sf"/>
</dbReference>
<evidence type="ECO:0000256" key="1">
    <source>
        <dbReference type="ARBA" id="ARBA00004370"/>
    </source>
</evidence>
<feature type="domain" description="Cyclic nucleotide-binding" evidence="6">
    <location>
        <begin position="329"/>
        <end position="448"/>
    </location>
</feature>
<evidence type="ECO:0000259" key="6">
    <source>
        <dbReference type="PROSITE" id="PS50042"/>
    </source>
</evidence>
<dbReference type="CDD" id="cd00038">
    <property type="entry name" value="CAP_ED"/>
    <property type="match status" value="1"/>
</dbReference>
<dbReference type="PRINTS" id="PR00103">
    <property type="entry name" value="CAMPKINASE"/>
</dbReference>
<dbReference type="PROSITE" id="PS50042">
    <property type="entry name" value="CNMP_BINDING_3"/>
    <property type="match status" value="1"/>
</dbReference>
<keyword evidence="8" id="KW-1185">Reference proteome</keyword>
<organism evidence="7 8">
    <name type="scientific">Caenimonas aquaedulcis</name>
    <dbReference type="NCBI Taxonomy" id="2793270"/>
    <lineage>
        <taxon>Bacteria</taxon>
        <taxon>Pseudomonadati</taxon>
        <taxon>Pseudomonadota</taxon>
        <taxon>Betaproteobacteria</taxon>
        <taxon>Burkholderiales</taxon>
        <taxon>Comamonadaceae</taxon>
        <taxon>Caenimonas</taxon>
    </lineage>
</organism>
<dbReference type="Gene3D" id="2.30.30.60">
    <property type="match status" value="1"/>
</dbReference>
<evidence type="ECO:0000313" key="7">
    <source>
        <dbReference type="EMBL" id="MBG9390532.1"/>
    </source>
</evidence>
<evidence type="ECO:0000256" key="2">
    <source>
        <dbReference type="ARBA" id="ARBA00022692"/>
    </source>
</evidence>
<dbReference type="InterPro" id="IPR018488">
    <property type="entry name" value="cNMP-bd_CS"/>
</dbReference>
<dbReference type="GO" id="GO:0016020">
    <property type="term" value="C:membrane"/>
    <property type="evidence" value="ECO:0007669"/>
    <property type="project" value="UniProtKB-SubCell"/>
</dbReference>
<proteinExistence type="predicted"/>
<dbReference type="InterPro" id="IPR006685">
    <property type="entry name" value="MscS_channel_2nd"/>
</dbReference>
<protein>
    <submittedName>
        <fullName evidence="7">Mechanosensitive ion channel</fullName>
    </submittedName>
</protein>
<feature type="transmembrane region" description="Helical" evidence="5">
    <location>
        <begin position="113"/>
        <end position="133"/>
    </location>
</feature>
<dbReference type="Gene3D" id="1.10.287.1260">
    <property type="match status" value="1"/>
</dbReference>
<comment type="subcellular location">
    <subcellularLocation>
        <location evidence="1">Membrane</location>
    </subcellularLocation>
</comment>
<dbReference type="InterPro" id="IPR023408">
    <property type="entry name" value="MscS_beta-dom_sf"/>
</dbReference>
<dbReference type="EMBL" id="JADWYS010000001">
    <property type="protein sequence ID" value="MBG9390532.1"/>
    <property type="molecule type" value="Genomic_DNA"/>
</dbReference>
<comment type="caution">
    <text evidence="7">The sequence shown here is derived from an EMBL/GenBank/DDBJ whole genome shotgun (WGS) entry which is preliminary data.</text>
</comment>
<dbReference type="PANTHER" id="PTHR30566">
    <property type="entry name" value="YNAI-RELATED MECHANOSENSITIVE ION CHANNEL"/>
    <property type="match status" value="1"/>
</dbReference>
<dbReference type="Pfam" id="PF00924">
    <property type="entry name" value="MS_channel_2nd"/>
    <property type="match status" value="1"/>
</dbReference>
<keyword evidence="4 5" id="KW-0472">Membrane</keyword>
<dbReference type="InterPro" id="IPR000595">
    <property type="entry name" value="cNMP-bd_dom"/>
</dbReference>
<dbReference type="InterPro" id="IPR014710">
    <property type="entry name" value="RmlC-like_jellyroll"/>
</dbReference>
<dbReference type="InterPro" id="IPR018490">
    <property type="entry name" value="cNMP-bd_dom_sf"/>
</dbReference>
<dbReference type="PROSITE" id="PS00889">
    <property type="entry name" value="CNMP_BINDING_2"/>
    <property type="match status" value="1"/>
</dbReference>
<dbReference type="Pfam" id="PF00027">
    <property type="entry name" value="cNMP_binding"/>
    <property type="match status" value="1"/>
</dbReference>
<dbReference type="AlphaFoldDB" id="A0A931H8V4"/>
<dbReference type="PANTHER" id="PTHR30566:SF25">
    <property type="entry name" value="INNER MEMBRANE PROTEIN"/>
    <property type="match status" value="1"/>
</dbReference>
<feature type="transmembrane region" description="Helical" evidence="5">
    <location>
        <begin position="51"/>
        <end position="70"/>
    </location>
</feature>
<keyword evidence="3 5" id="KW-1133">Transmembrane helix</keyword>
<evidence type="ECO:0000256" key="5">
    <source>
        <dbReference type="SAM" id="Phobius"/>
    </source>
</evidence>
<dbReference type="GO" id="GO:0008381">
    <property type="term" value="F:mechanosensitive monoatomic ion channel activity"/>
    <property type="evidence" value="ECO:0007669"/>
    <property type="project" value="UniProtKB-ARBA"/>
</dbReference>
<gene>
    <name evidence="7" type="ORF">I5803_21050</name>
</gene>
<keyword evidence="2 5" id="KW-0812">Transmembrane</keyword>
<evidence type="ECO:0000256" key="4">
    <source>
        <dbReference type="ARBA" id="ARBA00023136"/>
    </source>
</evidence>
<feature type="transmembrane region" description="Helical" evidence="5">
    <location>
        <begin position="82"/>
        <end position="107"/>
    </location>
</feature>